<feature type="non-terminal residue" evidence="1">
    <location>
        <position position="1"/>
    </location>
</feature>
<dbReference type="Proteomes" id="UP000011523">
    <property type="component" value="Unassembled WGS sequence"/>
</dbReference>
<sequence>RPVTKSLLPFRQDSCFTNHIFMSVMLYTLCPKAGYMSATDTRIPVSKDVRRDLRVLKAREGRRSYDETIAVVLDAYLSEKVD</sequence>
<evidence type="ECO:0000313" key="2">
    <source>
        <dbReference type="Proteomes" id="UP000011523"/>
    </source>
</evidence>
<comment type="caution">
    <text evidence="1">The sequence shown here is derived from an EMBL/GenBank/DDBJ whole genome shotgun (WGS) entry which is preliminary data.</text>
</comment>
<name>M0DDT8_9EURY</name>
<reference evidence="1 2" key="1">
    <citation type="journal article" date="2014" name="PLoS Genet.">
        <title>Phylogenetically driven sequencing of extremely halophilic archaea reveals strategies for static and dynamic osmo-response.</title>
        <authorList>
            <person name="Becker E.A."/>
            <person name="Seitzer P.M."/>
            <person name="Tritt A."/>
            <person name="Larsen D."/>
            <person name="Krusor M."/>
            <person name="Yao A.I."/>
            <person name="Wu D."/>
            <person name="Madern D."/>
            <person name="Eisen J.A."/>
            <person name="Darling A.E."/>
            <person name="Facciotti M.T."/>
        </authorList>
    </citation>
    <scope>NUCLEOTIDE SEQUENCE [LARGE SCALE GENOMIC DNA]</scope>
    <source>
        <strain evidence="1 2">DSM 14210</strain>
    </source>
</reference>
<dbReference type="AlphaFoldDB" id="M0DDT8"/>
<gene>
    <name evidence="1" type="ORF">C472_15839</name>
</gene>
<protein>
    <submittedName>
        <fullName evidence="1">Uncharacterized protein</fullName>
    </submittedName>
</protein>
<evidence type="ECO:0000313" key="1">
    <source>
        <dbReference type="EMBL" id="ELZ32324.1"/>
    </source>
</evidence>
<keyword evidence="2" id="KW-1185">Reference proteome</keyword>
<proteinExistence type="predicted"/>
<dbReference type="EMBL" id="AOJD01000084">
    <property type="protein sequence ID" value="ELZ32324.1"/>
    <property type="molecule type" value="Genomic_DNA"/>
</dbReference>
<organism evidence="1 2">
    <name type="scientific">Halorubrum tebenquichense DSM 14210</name>
    <dbReference type="NCBI Taxonomy" id="1227485"/>
    <lineage>
        <taxon>Archaea</taxon>
        <taxon>Methanobacteriati</taxon>
        <taxon>Methanobacteriota</taxon>
        <taxon>Stenosarchaea group</taxon>
        <taxon>Halobacteria</taxon>
        <taxon>Halobacteriales</taxon>
        <taxon>Haloferacaceae</taxon>
        <taxon>Halorubrum</taxon>
    </lineage>
</organism>
<accession>M0DDT8</accession>